<protein>
    <submittedName>
        <fullName evidence="5">Type IV pilus assembly protein PilB</fullName>
    </submittedName>
</protein>
<gene>
    <name evidence="5" type="ORF">SAMN02745206_01646</name>
</gene>
<evidence type="ECO:0000256" key="2">
    <source>
        <dbReference type="ARBA" id="ARBA00022741"/>
    </source>
</evidence>
<dbReference type="OrthoDB" id="9805147at2"/>
<dbReference type="Gene3D" id="3.40.50.300">
    <property type="entry name" value="P-loop containing nucleotide triphosphate hydrolases"/>
    <property type="match status" value="1"/>
</dbReference>
<dbReference type="EMBL" id="FQVB01000014">
    <property type="protein sequence ID" value="SHF27078.1"/>
    <property type="molecule type" value="Genomic_DNA"/>
</dbReference>
<dbReference type="PROSITE" id="PS00662">
    <property type="entry name" value="T2SP_E"/>
    <property type="match status" value="1"/>
</dbReference>
<dbReference type="STRING" id="1121391.SAMN02745206_01646"/>
<dbReference type="SUPFAM" id="SSF52540">
    <property type="entry name" value="P-loop containing nucleoside triphosphate hydrolases"/>
    <property type="match status" value="1"/>
</dbReference>
<dbReference type="InterPro" id="IPR037257">
    <property type="entry name" value="T2SS_E_N_sf"/>
</dbReference>
<dbReference type="GO" id="GO:0016887">
    <property type="term" value="F:ATP hydrolysis activity"/>
    <property type="evidence" value="ECO:0007669"/>
    <property type="project" value="TreeGrafter"/>
</dbReference>
<dbReference type="Gene3D" id="3.30.300.160">
    <property type="entry name" value="Type II secretion system, protein E, N-terminal domain"/>
    <property type="match status" value="1"/>
</dbReference>
<organism evidence="5 6">
    <name type="scientific">Desulfacinum infernum DSM 9756</name>
    <dbReference type="NCBI Taxonomy" id="1121391"/>
    <lineage>
        <taxon>Bacteria</taxon>
        <taxon>Pseudomonadati</taxon>
        <taxon>Thermodesulfobacteriota</taxon>
        <taxon>Syntrophobacteria</taxon>
        <taxon>Syntrophobacterales</taxon>
        <taxon>Syntrophobacteraceae</taxon>
        <taxon>Desulfacinum</taxon>
    </lineage>
</organism>
<name>A0A1M5A9X0_9BACT</name>
<keyword evidence="3" id="KW-0067">ATP-binding</keyword>
<dbReference type="PANTHER" id="PTHR30258:SF2">
    <property type="entry name" value="COMG OPERON PROTEIN 1"/>
    <property type="match status" value="1"/>
</dbReference>
<dbReference type="AlphaFoldDB" id="A0A1M5A9X0"/>
<dbReference type="RefSeq" id="WP_143156415.1">
    <property type="nucleotide sequence ID" value="NZ_FQVB01000014.1"/>
</dbReference>
<dbReference type="GO" id="GO:0005524">
    <property type="term" value="F:ATP binding"/>
    <property type="evidence" value="ECO:0007669"/>
    <property type="project" value="UniProtKB-KW"/>
</dbReference>
<comment type="similarity">
    <text evidence="1">Belongs to the GSP E family.</text>
</comment>
<dbReference type="PANTHER" id="PTHR30258">
    <property type="entry name" value="TYPE II SECRETION SYSTEM PROTEIN GSPE-RELATED"/>
    <property type="match status" value="1"/>
</dbReference>
<evidence type="ECO:0000256" key="1">
    <source>
        <dbReference type="ARBA" id="ARBA00006611"/>
    </source>
</evidence>
<dbReference type="Pfam" id="PF00437">
    <property type="entry name" value="T2SSE"/>
    <property type="match status" value="1"/>
</dbReference>
<evidence type="ECO:0000313" key="6">
    <source>
        <dbReference type="Proteomes" id="UP000184076"/>
    </source>
</evidence>
<proteinExistence type="inferred from homology"/>
<keyword evidence="2" id="KW-0547">Nucleotide-binding</keyword>
<evidence type="ECO:0000256" key="3">
    <source>
        <dbReference type="ARBA" id="ARBA00022840"/>
    </source>
</evidence>
<dbReference type="Proteomes" id="UP000184076">
    <property type="component" value="Unassembled WGS sequence"/>
</dbReference>
<dbReference type="InterPro" id="IPR007831">
    <property type="entry name" value="T2SS_GspE_N"/>
</dbReference>
<feature type="domain" description="Bacterial type II secretion system protein E" evidence="4">
    <location>
        <begin position="433"/>
        <end position="447"/>
    </location>
</feature>
<keyword evidence="6" id="KW-1185">Reference proteome</keyword>
<dbReference type="GO" id="GO:0005886">
    <property type="term" value="C:plasma membrane"/>
    <property type="evidence" value="ECO:0007669"/>
    <property type="project" value="TreeGrafter"/>
</dbReference>
<dbReference type="Pfam" id="PF05157">
    <property type="entry name" value="MshEN"/>
    <property type="match status" value="1"/>
</dbReference>
<dbReference type="InterPro" id="IPR027417">
    <property type="entry name" value="P-loop_NTPase"/>
</dbReference>
<sequence>MRRLKQKMGDILLREGLITEDQLQHVLDLQKKHRAYVPFGELCVKCRFISRSDLRRILRKYRIELPMGEVLLNMKMLTPEQLEEALEAQQGSKKKLGEILIEKGFITERDLVGALSIQLGIPRILPTVGLVDKNLLKGLSPAFLKKNLVLPAFKEESVVTVIMADPLDGELIRHLEQVFRCEVEPAIATRDEILKTINLQYHELELGPEVKPVEKPELVIGEKSLLEAGADNVVEILNFVISNAIMEGASDIHIEPLENRVRIRYRIDGIVHHRTDLPIALAPRLISRLKALCALDIAEKKRPQDGRIQARVMNKEFDLRVSTYVSMYGETVVIRILPRESTLIDLNALGFNPANLRAYKEILDYPQGVILVTGPTGSGKTTTLYASINYLNNMERVIMTVEDPIEYAIDGIVQGAVAPHLGLTYLDCIKAMMRQDPDVLMVGEIRDATAAEAVIQASLTGHKVLTTFHTDDTAGALLRMMDMGIETFLISSTVVSVVSQRLVRVLCPHCKVPYEPKEEELAFFSTIDPLDPNQFTFYAPEGCHHCYHTGYKGRTAVHELLVVNEAVRDAILARSTSGKIRRIARDHTRFVTMSEDAFYKATLGVTSIAEIMRVIYHDATKGLAKRSAEEVIALCEGRENELPSQQVAA</sequence>
<dbReference type="CDD" id="cd01129">
    <property type="entry name" value="PulE-GspE-like"/>
    <property type="match status" value="1"/>
</dbReference>
<dbReference type="InterPro" id="IPR001482">
    <property type="entry name" value="T2SS/T4SS_dom"/>
</dbReference>
<evidence type="ECO:0000313" key="5">
    <source>
        <dbReference type="EMBL" id="SHF27078.1"/>
    </source>
</evidence>
<evidence type="ECO:0000259" key="4">
    <source>
        <dbReference type="PROSITE" id="PS00662"/>
    </source>
</evidence>
<dbReference type="Gene3D" id="3.30.450.90">
    <property type="match status" value="1"/>
</dbReference>
<dbReference type="SUPFAM" id="SSF160246">
    <property type="entry name" value="EspE N-terminal domain-like"/>
    <property type="match status" value="2"/>
</dbReference>
<reference evidence="6" key="1">
    <citation type="submission" date="2016-11" db="EMBL/GenBank/DDBJ databases">
        <authorList>
            <person name="Varghese N."/>
            <person name="Submissions S."/>
        </authorList>
    </citation>
    <scope>NUCLEOTIDE SEQUENCE [LARGE SCALE GENOMIC DNA]</scope>
    <source>
        <strain evidence="6">DSM 9756</strain>
    </source>
</reference>
<accession>A0A1M5A9X0</accession>